<dbReference type="Gene3D" id="3.90.550.10">
    <property type="entry name" value="Spore Coat Polysaccharide Biosynthesis Protein SpsA, Chain A"/>
    <property type="match status" value="1"/>
</dbReference>
<keyword evidence="2" id="KW-0808">Transferase</keyword>
<evidence type="ECO:0000313" key="2">
    <source>
        <dbReference type="EMBL" id="MBB2977166.1"/>
    </source>
</evidence>
<comment type="caution">
    <text evidence="2">The sequence shown here is derived from an EMBL/GenBank/DDBJ whole genome shotgun (WGS) entry which is preliminary data.</text>
</comment>
<dbReference type="PANTHER" id="PTHR43777:SF1">
    <property type="entry name" value="MOLYBDENUM COFACTOR CYTIDYLYLTRANSFERASE"/>
    <property type="match status" value="1"/>
</dbReference>
<evidence type="ECO:0000259" key="1">
    <source>
        <dbReference type="Pfam" id="PF12804"/>
    </source>
</evidence>
<dbReference type="InterPro" id="IPR025877">
    <property type="entry name" value="MobA-like_NTP_Trfase"/>
</dbReference>
<dbReference type="GO" id="GO:0016779">
    <property type="term" value="F:nucleotidyltransferase activity"/>
    <property type="evidence" value="ECO:0007669"/>
    <property type="project" value="UniProtKB-KW"/>
</dbReference>
<organism evidence="2 3">
    <name type="scientific">Microbacterium endophyticum</name>
    <dbReference type="NCBI Taxonomy" id="1526412"/>
    <lineage>
        <taxon>Bacteria</taxon>
        <taxon>Bacillati</taxon>
        <taxon>Actinomycetota</taxon>
        <taxon>Actinomycetes</taxon>
        <taxon>Micrococcales</taxon>
        <taxon>Microbacteriaceae</taxon>
        <taxon>Microbacterium</taxon>
    </lineage>
</organism>
<evidence type="ECO:0000313" key="3">
    <source>
        <dbReference type="Proteomes" id="UP000529310"/>
    </source>
</evidence>
<dbReference type="RefSeq" id="WP_165140766.1">
    <property type="nucleotide sequence ID" value="NZ_CP049255.1"/>
</dbReference>
<accession>A0A7W4V5E8</accession>
<dbReference type="Pfam" id="PF12804">
    <property type="entry name" value="NTP_transf_3"/>
    <property type="match status" value="1"/>
</dbReference>
<dbReference type="SUPFAM" id="SSF53448">
    <property type="entry name" value="Nucleotide-diphospho-sugar transferases"/>
    <property type="match status" value="1"/>
</dbReference>
<dbReference type="InterPro" id="IPR029044">
    <property type="entry name" value="Nucleotide-diphossugar_trans"/>
</dbReference>
<dbReference type="AlphaFoldDB" id="A0A7W4V5E8"/>
<keyword evidence="2" id="KW-0548">Nucleotidyltransferase</keyword>
<dbReference type="PANTHER" id="PTHR43777">
    <property type="entry name" value="MOLYBDENUM COFACTOR CYTIDYLYLTRANSFERASE"/>
    <property type="match status" value="1"/>
</dbReference>
<proteinExistence type="predicted"/>
<sequence length="185" mass="18993">MVEPLVYGAVLAAGAGTRFGGPKALARSDDGVPWLVQVVAALTDGGCTKVGVTLGAERDAAGELVPPRAQVLEVPQWSSGLSASVRTALEAAEVAEAVAVIICTVDTPDLPAAAVARVVAGARESSLAQAVYDGRPGHPVLIGRDHFAAVQERLSGDTGAGHYLRAHDAHRVECGDLWSGLDIDR</sequence>
<feature type="domain" description="MobA-like NTP transferase" evidence="1">
    <location>
        <begin position="8"/>
        <end position="168"/>
    </location>
</feature>
<keyword evidence="3" id="KW-1185">Reference proteome</keyword>
<reference evidence="2 3" key="1">
    <citation type="submission" date="2020-08" db="EMBL/GenBank/DDBJ databases">
        <title>Sequencing the genomes of 1000 actinobacteria strains.</title>
        <authorList>
            <person name="Klenk H.-P."/>
        </authorList>
    </citation>
    <scope>NUCLEOTIDE SEQUENCE [LARGE SCALE GENOMIC DNA]</scope>
    <source>
        <strain evidence="2 3">DSM 27099</strain>
    </source>
</reference>
<gene>
    <name evidence="2" type="ORF">FHX49_002763</name>
</gene>
<dbReference type="EMBL" id="JACHWQ010000012">
    <property type="protein sequence ID" value="MBB2977166.1"/>
    <property type="molecule type" value="Genomic_DNA"/>
</dbReference>
<name>A0A7W4V5E8_9MICO</name>
<dbReference type="Proteomes" id="UP000529310">
    <property type="component" value="Unassembled WGS sequence"/>
</dbReference>
<protein>
    <submittedName>
        <fullName evidence="2">CTP:molybdopterin cytidylyltransferase MocA</fullName>
    </submittedName>
</protein>